<proteinExistence type="predicted"/>
<dbReference type="Proteomes" id="UP000001955">
    <property type="component" value="Chromosome"/>
</dbReference>
<dbReference type="HOGENOM" id="CLU_1539021_0_0_6"/>
<dbReference type="EMBL" id="CP001560">
    <property type="protein sequence ID" value="AFJ47128.1"/>
    <property type="molecule type" value="Genomic_DNA"/>
</dbReference>
<sequence>MGHGAVIWRHMRVMKWWNKHIADIEYFIYDIWTPPERSAFGIQMFNSGGGIIFDSGWNFLMLTSVKWLDPGYPNHAHHNSGANWTPVGHMGHGQLALSLPNPRGWVEPGGLTVGWFLQECFHLQGNDAFISLVPRGMYFWGAPKRGWTNNMRTQLMAADVSAMPRNYHPVKIWH</sequence>
<evidence type="ECO:0000313" key="1">
    <source>
        <dbReference type="EMBL" id="AFJ47128.1"/>
    </source>
</evidence>
<protein>
    <submittedName>
        <fullName evidence="1">Uncharacterized protein</fullName>
    </submittedName>
</protein>
<keyword evidence="2" id="KW-1185">Reference proteome</keyword>
<organism evidence="1 2">
    <name type="scientific">Shimwellia blattae (strain ATCC 29907 / DSM 4481 / JCM 1650 / NBRC 105725 / CDC 9005-74)</name>
    <name type="common">Escherichia blattae</name>
    <dbReference type="NCBI Taxonomy" id="630626"/>
    <lineage>
        <taxon>Bacteria</taxon>
        <taxon>Pseudomonadati</taxon>
        <taxon>Pseudomonadota</taxon>
        <taxon>Gammaproteobacteria</taxon>
        <taxon>Enterobacterales</taxon>
        <taxon>Enterobacteriaceae</taxon>
        <taxon>Shimwellia</taxon>
    </lineage>
</organism>
<accession>I2B9C4</accession>
<evidence type="ECO:0000313" key="2">
    <source>
        <dbReference type="Proteomes" id="UP000001955"/>
    </source>
</evidence>
<name>I2B9C4_SHIBC</name>
<gene>
    <name evidence="1" type="ordered locus">EBL_c20370</name>
</gene>
<dbReference type="eggNOG" id="ENOG502ZSYH">
    <property type="taxonomic scope" value="Bacteria"/>
</dbReference>
<dbReference type="KEGG" id="ebt:EBL_c20370"/>
<dbReference type="AlphaFoldDB" id="I2B9C4"/>
<reference evidence="1 2" key="1">
    <citation type="journal article" date="2012" name="J. Bacteriol.">
        <title>Complete genome sequence of the B12-producing Shimwellia blattae strain DSM 4481, isolated from a cockroach.</title>
        <authorList>
            <person name="Brzuszkiewicz E."/>
            <person name="Waschkowitz T."/>
            <person name="Wiezer A."/>
            <person name="Daniel R."/>
        </authorList>
    </citation>
    <scope>NUCLEOTIDE SEQUENCE [LARGE SCALE GENOMIC DNA]</scope>
    <source>
        <strain evidence="2">ATCC 29907 / DSM 4481 / JCM 1650 / NBRC 105725 / CDC 9005-74</strain>
    </source>
</reference>